<dbReference type="Pfam" id="PF03109">
    <property type="entry name" value="ABC1"/>
    <property type="match status" value="1"/>
</dbReference>
<accession>A0A3R9FMI7</accession>
<protein>
    <recommendedName>
        <fullName evidence="1">Protein kinase domain-containing protein</fullName>
    </recommendedName>
</protein>
<dbReference type="Gene3D" id="1.10.510.10">
    <property type="entry name" value="Transferase(Phosphotransferase) domain 1"/>
    <property type="match status" value="1"/>
</dbReference>
<feature type="domain" description="Protein kinase" evidence="1">
    <location>
        <begin position="488"/>
        <end position="809"/>
    </location>
</feature>
<dbReference type="AlphaFoldDB" id="A0A3R9FMI7"/>
<sequence length="901" mass="99665">MSIEFLQRGLSANNDMAIKAGEYQRSTASIVVEAIVGLLTGGIGAIAFEAYHAYSKSQQQSEFTDLADTLLKGLQDMPHEEAGFEIPYKGGVIIVRPEGKNIEVQFGDQSATIQSKLMGEVRENLKREIVLKDTNYNTDTIKRAFKDETSNQRSLAIAYLESKTHLHKFDHIDTKQLVNCCISLVDKHRSIDEIENEIDGKHNNKANLLDAECLELIQNWQIKPLSEQERVNYADSVEPRQVNRATQSDNERQIRTLLAEIFLPEKSWQADTQNAGERLQKVFIDNSGLLARIYSQPSLIEEAGLPADLNDVIRSTLNELKQELNIPNGLINQDTVAAALHVMPSESYGAMSKNIDSHLADFEFNSLGGVDLLTNLAAMGEGNFQTFLTNIFTNYFDNQAIVDKRAMLASYLTNSGSKDNEEMKLVSLLKGGGPYLQKVLQLFGDKATGDLKVALDDLKTGLNPINKEIVKAITAGIIAKSGGAIEKIDISRSLGAASVGETVLANIHWKHEEAPQEVVIKLLRPGIRLKADRELSFFEAEARKIPGMLKTFQGISQQIQVEMDLKKEADNVRSAQVYNEGFTNLSAMKLVGKVPPSQGYMVLEKAPGTTVKRAFEDLKNNIKSWNPVNEDNTSYITGAQLASGIEALTSKWIEEGIFGSGFYHGDLHSGNIMFSDITGMLTAIDMGNADQMSLAQRRAVFKMVLAAGIGSTEVFVRNYEKVLSSEGREQIVDKRDALCVKTSEIMNRISDPGERIMQILNAANELGLEIPATVSNFSRSQMMLQNAINNINELNEIAAIKLEGRIRYLAVSAGASGGTIPELKEQVKHQLEELKTIPSTEVIETLKLKLEHTIKLCNSYLSNNLKEINFSEVIMNVVKNNKVSSAQLAYGDVLQLMRRTS</sequence>
<dbReference type="GO" id="GO:0005524">
    <property type="term" value="F:ATP binding"/>
    <property type="evidence" value="ECO:0007669"/>
    <property type="project" value="InterPro"/>
</dbReference>
<evidence type="ECO:0000313" key="2">
    <source>
        <dbReference type="EMBL" id="RSD29919.1"/>
    </source>
</evidence>
<dbReference type="Proteomes" id="UP000269041">
    <property type="component" value="Unassembled WGS sequence"/>
</dbReference>
<dbReference type="OrthoDB" id="3806873at2"/>
<keyword evidence="3" id="KW-1185">Reference proteome</keyword>
<dbReference type="InterPro" id="IPR011009">
    <property type="entry name" value="Kinase-like_dom_sf"/>
</dbReference>
<organism evidence="2 3">
    <name type="scientific">Vibrio pectenicida</name>
    <dbReference type="NCBI Taxonomy" id="62763"/>
    <lineage>
        <taxon>Bacteria</taxon>
        <taxon>Pseudomonadati</taxon>
        <taxon>Pseudomonadota</taxon>
        <taxon>Gammaproteobacteria</taxon>
        <taxon>Vibrionales</taxon>
        <taxon>Vibrionaceae</taxon>
        <taxon>Vibrio</taxon>
    </lineage>
</organism>
<evidence type="ECO:0000313" key="3">
    <source>
        <dbReference type="Proteomes" id="UP000269041"/>
    </source>
</evidence>
<reference evidence="2 3" key="1">
    <citation type="submission" date="2018-12" db="EMBL/GenBank/DDBJ databases">
        <title>Genomic taxonomy of the Vibrionaceae family.</title>
        <authorList>
            <person name="Gomez-Gil B."/>
            <person name="Enciso-Ibarra K."/>
        </authorList>
    </citation>
    <scope>NUCLEOTIDE SEQUENCE [LARGE SCALE GENOMIC DNA]</scope>
    <source>
        <strain evidence="2 3">CAIM 594</strain>
    </source>
</reference>
<gene>
    <name evidence="2" type="ORF">EJA03_16685</name>
</gene>
<dbReference type="PANTHER" id="PTHR43173:SF19">
    <property type="entry name" value="AARF DOMAIN-CONTAINING PROTEIN KINASE 1"/>
    <property type="match status" value="1"/>
</dbReference>
<dbReference type="PANTHER" id="PTHR43173">
    <property type="entry name" value="ABC1 FAMILY PROTEIN"/>
    <property type="match status" value="1"/>
</dbReference>
<dbReference type="InterPro" id="IPR004147">
    <property type="entry name" value="ABC1_dom"/>
</dbReference>
<dbReference type="SUPFAM" id="SSF56112">
    <property type="entry name" value="Protein kinase-like (PK-like)"/>
    <property type="match status" value="1"/>
</dbReference>
<comment type="caution">
    <text evidence="2">The sequence shown here is derived from an EMBL/GenBank/DDBJ whole genome shotgun (WGS) entry which is preliminary data.</text>
</comment>
<dbReference type="RefSeq" id="WP_125322869.1">
    <property type="nucleotide sequence ID" value="NZ_AP024890.1"/>
</dbReference>
<dbReference type="PROSITE" id="PS50011">
    <property type="entry name" value="PROTEIN_KINASE_DOM"/>
    <property type="match status" value="1"/>
</dbReference>
<dbReference type="InterPro" id="IPR051130">
    <property type="entry name" value="Mito_struct-func_regulator"/>
</dbReference>
<dbReference type="GO" id="GO:0004672">
    <property type="term" value="F:protein kinase activity"/>
    <property type="evidence" value="ECO:0007669"/>
    <property type="project" value="InterPro"/>
</dbReference>
<proteinExistence type="predicted"/>
<name>A0A3R9FMI7_9VIBR</name>
<dbReference type="EMBL" id="RSFA01000098">
    <property type="protein sequence ID" value="RSD29919.1"/>
    <property type="molecule type" value="Genomic_DNA"/>
</dbReference>
<evidence type="ECO:0000259" key="1">
    <source>
        <dbReference type="PROSITE" id="PS50011"/>
    </source>
</evidence>
<dbReference type="InterPro" id="IPR000719">
    <property type="entry name" value="Prot_kinase_dom"/>
</dbReference>